<dbReference type="PANTHER" id="PTHR43340:SF1">
    <property type="entry name" value="HYPOXANTHINE PHOSPHORIBOSYLTRANSFERASE"/>
    <property type="match status" value="1"/>
</dbReference>
<accession>A0A1H5SRK8</accession>
<dbReference type="GO" id="GO:0005829">
    <property type="term" value="C:cytosol"/>
    <property type="evidence" value="ECO:0007669"/>
    <property type="project" value="TreeGrafter"/>
</dbReference>
<dbReference type="GO" id="GO:0046100">
    <property type="term" value="P:hypoxanthine metabolic process"/>
    <property type="evidence" value="ECO:0007669"/>
    <property type="project" value="TreeGrafter"/>
</dbReference>
<organism evidence="4 5">
    <name type="scientific">Nitrosospira multiformis (strain ATCC 25196 / NCIMB 11849 / C 71)</name>
    <dbReference type="NCBI Taxonomy" id="323848"/>
    <lineage>
        <taxon>Bacteria</taxon>
        <taxon>Pseudomonadati</taxon>
        <taxon>Pseudomonadota</taxon>
        <taxon>Betaproteobacteria</taxon>
        <taxon>Nitrosomonadales</taxon>
        <taxon>Nitrosomonadaceae</taxon>
        <taxon>Nitrosospira</taxon>
    </lineage>
</organism>
<dbReference type="SUPFAM" id="SSF53271">
    <property type="entry name" value="PRTase-like"/>
    <property type="match status" value="1"/>
</dbReference>
<sequence length="210" mass="23610">MQWAYQRLAIYPLPIDFSCSLFFIRLPVPMLPYQDAQKILREAEQIFPAEVVVETVRRMAADITATLAHRYPLVLSIMGGAVVFTGQLLPLLQFPLNFDYLHVSRYAEKMHGGRIDWKASPGENVQDRVVLVVDDILDQGITLAAIREWVMSQGAAAFYSAVFAEKDIPGPKPISADFVGLVVPNRYVFGFGMDIYGAWRNLPAIYALKE</sequence>
<dbReference type="PANTHER" id="PTHR43340">
    <property type="entry name" value="HYPOXANTHINE-GUANINE PHOSPHORIBOSYLTRANSFERASE"/>
    <property type="match status" value="1"/>
</dbReference>
<dbReference type="InterPro" id="IPR000836">
    <property type="entry name" value="PRTase_dom"/>
</dbReference>
<dbReference type="GO" id="GO:0004422">
    <property type="term" value="F:hypoxanthine phosphoribosyltransferase activity"/>
    <property type="evidence" value="ECO:0007669"/>
    <property type="project" value="TreeGrafter"/>
</dbReference>
<keyword evidence="4" id="KW-0808">Transferase</keyword>
<evidence type="ECO:0000256" key="2">
    <source>
        <dbReference type="ARBA" id="ARBA00049402"/>
    </source>
</evidence>
<dbReference type="EMBL" id="FNVK01000003">
    <property type="protein sequence ID" value="SEF53233.1"/>
    <property type="molecule type" value="Genomic_DNA"/>
</dbReference>
<dbReference type="Proteomes" id="UP000236751">
    <property type="component" value="Unassembled WGS sequence"/>
</dbReference>
<dbReference type="AlphaFoldDB" id="A0A1H5SRK8"/>
<protein>
    <submittedName>
        <fullName evidence="4">Hypoxanthine phosphoribosyltransferase</fullName>
    </submittedName>
</protein>
<dbReference type="GO" id="GO:0000287">
    <property type="term" value="F:magnesium ion binding"/>
    <property type="evidence" value="ECO:0007669"/>
    <property type="project" value="TreeGrafter"/>
</dbReference>
<dbReference type="InterPro" id="IPR050408">
    <property type="entry name" value="HGPRT"/>
</dbReference>
<evidence type="ECO:0000256" key="1">
    <source>
        <dbReference type="ARBA" id="ARBA00048811"/>
    </source>
</evidence>
<name>A0A1H5SRK8_NITMU</name>
<dbReference type="CDD" id="cd06223">
    <property type="entry name" value="PRTases_typeI"/>
    <property type="match status" value="1"/>
</dbReference>
<dbReference type="GO" id="GO:0032263">
    <property type="term" value="P:GMP salvage"/>
    <property type="evidence" value="ECO:0007669"/>
    <property type="project" value="TreeGrafter"/>
</dbReference>
<feature type="domain" description="Phosphoribosyltransferase" evidence="3">
    <location>
        <begin position="44"/>
        <end position="189"/>
    </location>
</feature>
<gene>
    <name evidence="4" type="ORF">SAMN05216403_10320</name>
</gene>
<keyword evidence="4" id="KW-0328">Glycosyltransferase</keyword>
<evidence type="ECO:0000259" key="3">
    <source>
        <dbReference type="Pfam" id="PF00156"/>
    </source>
</evidence>
<dbReference type="InterPro" id="IPR029057">
    <property type="entry name" value="PRTase-like"/>
</dbReference>
<dbReference type="GO" id="GO:0032264">
    <property type="term" value="P:IMP salvage"/>
    <property type="evidence" value="ECO:0007669"/>
    <property type="project" value="TreeGrafter"/>
</dbReference>
<evidence type="ECO:0000313" key="4">
    <source>
        <dbReference type="EMBL" id="SEF53233.1"/>
    </source>
</evidence>
<proteinExistence type="predicted"/>
<dbReference type="Gene3D" id="3.40.50.2020">
    <property type="match status" value="1"/>
</dbReference>
<evidence type="ECO:0000313" key="5">
    <source>
        <dbReference type="Proteomes" id="UP000236751"/>
    </source>
</evidence>
<dbReference type="GO" id="GO:0006178">
    <property type="term" value="P:guanine salvage"/>
    <property type="evidence" value="ECO:0007669"/>
    <property type="project" value="TreeGrafter"/>
</dbReference>
<reference evidence="4 5" key="1">
    <citation type="submission" date="2016-10" db="EMBL/GenBank/DDBJ databases">
        <authorList>
            <person name="de Groot N.N."/>
        </authorList>
    </citation>
    <scope>NUCLEOTIDE SEQUENCE [LARGE SCALE GENOMIC DNA]</scope>
    <source>
        <strain evidence="4 5">Nl13</strain>
    </source>
</reference>
<dbReference type="Pfam" id="PF00156">
    <property type="entry name" value="Pribosyltran"/>
    <property type="match status" value="1"/>
</dbReference>
<dbReference type="NCBIfam" id="NF006605">
    <property type="entry name" value="PRK09162.1"/>
    <property type="match status" value="1"/>
</dbReference>
<comment type="catalytic activity">
    <reaction evidence="2">
        <text>IMP + diphosphate = hypoxanthine + 5-phospho-alpha-D-ribose 1-diphosphate</text>
        <dbReference type="Rhea" id="RHEA:17973"/>
        <dbReference type="ChEBI" id="CHEBI:17368"/>
        <dbReference type="ChEBI" id="CHEBI:33019"/>
        <dbReference type="ChEBI" id="CHEBI:58017"/>
        <dbReference type="ChEBI" id="CHEBI:58053"/>
        <dbReference type="EC" id="2.4.2.8"/>
    </reaction>
    <physiologicalReaction direction="right-to-left" evidence="2">
        <dbReference type="Rhea" id="RHEA:17975"/>
    </physiologicalReaction>
</comment>
<comment type="catalytic activity">
    <reaction evidence="1">
        <text>GMP + diphosphate = guanine + 5-phospho-alpha-D-ribose 1-diphosphate</text>
        <dbReference type="Rhea" id="RHEA:25424"/>
        <dbReference type="ChEBI" id="CHEBI:16235"/>
        <dbReference type="ChEBI" id="CHEBI:33019"/>
        <dbReference type="ChEBI" id="CHEBI:58017"/>
        <dbReference type="ChEBI" id="CHEBI:58115"/>
        <dbReference type="EC" id="2.4.2.8"/>
    </reaction>
    <physiologicalReaction direction="right-to-left" evidence="1">
        <dbReference type="Rhea" id="RHEA:25426"/>
    </physiologicalReaction>
</comment>